<evidence type="ECO:0000256" key="1">
    <source>
        <dbReference type="ARBA" id="ARBA00022729"/>
    </source>
</evidence>
<keyword evidence="1 2" id="KW-0732">Signal</keyword>
<protein>
    <recommendedName>
        <fullName evidence="2">UPF0482 protein NCTC13032_03211</fullName>
    </recommendedName>
</protein>
<dbReference type="Proteomes" id="UP000310719">
    <property type="component" value="Chromosome"/>
</dbReference>
<accession>A0A4V6JJ67</accession>
<dbReference type="Pfam" id="PF06932">
    <property type="entry name" value="DUF1283"/>
    <property type="match status" value="1"/>
</dbReference>
<reference evidence="3 4" key="1">
    <citation type="submission" date="2019-05" db="EMBL/GenBank/DDBJ databases">
        <authorList>
            <consortium name="Pathogen Informatics"/>
        </authorList>
    </citation>
    <scope>NUCLEOTIDE SEQUENCE [LARGE SCALE GENOMIC DNA]</scope>
    <source>
        <strain evidence="3 4">NCTC13032</strain>
    </source>
</reference>
<evidence type="ECO:0000313" key="3">
    <source>
        <dbReference type="EMBL" id="VTP67763.1"/>
    </source>
</evidence>
<dbReference type="STRING" id="83655.APT61_11730"/>
<name>A0A4V6JJ67_9ENTR</name>
<sequence>MPDVGLPLTWTVIESAVGIQISTIHKEIAMRKLSTRLCLVAVLATVFVAPVSANTSKLIIESGDSAQSRQNAAMDKEQWNDTRSLRHKVNTRAEKEWDKEDVAFDARDKCQQSANVNAYWEPNTLRCLDRRTGRTMTP</sequence>
<proteinExistence type="inferred from homology"/>
<dbReference type="HAMAP" id="MF_01581">
    <property type="entry name" value="UPF0482"/>
    <property type="match status" value="1"/>
</dbReference>
<dbReference type="NCBIfam" id="NF010180">
    <property type="entry name" value="PRK13659.1"/>
    <property type="match status" value="1"/>
</dbReference>
<organism evidence="3 4">
    <name type="scientific">Leclercia adecarboxylata</name>
    <dbReference type="NCBI Taxonomy" id="83655"/>
    <lineage>
        <taxon>Bacteria</taxon>
        <taxon>Pseudomonadati</taxon>
        <taxon>Pseudomonadota</taxon>
        <taxon>Gammaproteobacteria</taxon>
        <taxon>Enterobacterales</taxon>
        <taxon>Enterobacteriaceae</taxon>
        <taxon>Leclercia</taxon>
    </lineage>
</organism>
<dbReference type="AlphaFoldDB" id="A0A4V6JJ67"/>
<dbReference type="EMBL" id="LR590464">
    <property type="protein sequence ID" value="VTP67763.1"/>
    <property type="molecule type" value="Genomic_DNA"/>
</dbReference>
<comment type="similarity">
    <text evidence="2">Belongs to the UPF0482 family.</text>
</comment>
<gene>
    <name evidence="3" type="primary">ynfB</name>
    <name evidence="3" type="ORF">NCTC13032_03211</name>
</gene>
<dbReference type="InterPro" id="IPR009700">
    <property type="entry name" value="DUF1283"/>
</dbReference>
<evidence type="ECO:0000256" key="2">
    <source>
        <dbReference type="HAMAP-Rule" id="MF_01581"/>
    </source>
</evidence>
<evidence type="ECO:0000313" key="4">
    <source>
        <dbReference type="Proteomes" id="UP000310719"/>
    </source>
</evidence>